<keyword evidence="3" id="KW-0812">Transmembrane</keyword>
<dbReference type="EMBL" id="CAJNOM010000102">
    <property type="protein sequence ID" value="CAF1051364.1"/>
    <property type="molecule type" value="Genomic_DNA"/>
</dbReference>
<keyword evidence="1 2" id="KW-0479">Metal-binding</keyword>
<dbReference type="InterPro" id="IPR024079">
    <property type="entry name" value="MetalloPept_cat_dom_sf"/>
</dbReference>
<dbReference type="Gene3D" id="3.40.390.10">
    <property type="entry name" value="Collagenase (Catalytic Domain)"/>
    <property type="match status" value="1"/>
</dbReference>
<proteinExistence type="predicted"/>
<protein>
    <recommendedName>
        <fullName evidence="2">Metalloendopeptidase</fullName>
        <ecNumber evidence="2">3.4.24.-</ecNumber>
    </recommendedName>
</protein>
<dbReference type="CDD" id="cd04280">
    <property type="entry name" value="ZnMc_astacin_like"/>
    <property type="match status" value="1"/>
</dbReference>
<dbReference type="PANTHER" id="PTHR10127:SF883">
    <property type="entry name" value="ZINC METALLOPROTEINASE NAS-8"/>
    <property type="match status" value="1"/>
</dbReference>
<evidence type="ECO:0000256" key="2">
    <source>
        <dbReference type="RuleBase" id="RU361183"/>
    </source>
</evidence>
<dbReference type="EC" id="3.4.24.-" evidence="2"/>
<keyword evidence="1 2" id="KW-0645">Protease</keyword>
<evidence type="ECO:0000313" key="7">
    <source>
        <dbReference type="Proteomes" id="UP000663832"/>
    </source>
</evidence>
<comment type="caution">
    <text evidence="1">Lacks conserved residue(s) required for the propagation of feature annotation.</text>
</comment>
<dbReference type="InterPro" id="IPR001506">
    <property type="entry name" value="Peptidase_M12A"/>
</dbReference>
<sequence>MSICMYFSLGGYYQGDIKLPVLSHGVAKRGVAMRGSYVRWPNGIVPYVISSDYASTEQNAIVYAMRLLENLTAVNNVPCVQFRDKVAADGDYYITIYNGSGCSSYVGRYTGYTLNRTVTLQHPGCIYNGTIMHELIHTLGFFHEQSRPDRDNYVKVIYDTIIPGLEHNFDKYNDSEVDTLNTPYDYGSVMHYGRDYFSINGSDTLVPLDPTAIIGQRDTLSPIDIEEIQIFYGCIPPITTTTSTTTTTSISTTTSTTTTASTTTTESTTTTTIPITTTITTDTMSTTVTTSITITTSTTTKIGATNITNAGNSTAVNKITITVATTVATTRAAVTNNDDHNDSGNIGIIVGSVVGGVVFVVFLVGVIGICCCLYFCKGSPLRSNKAYVRDGLRAQKDLGNAIFQPSALAGYFYKDGVWQGPHDLTLAFYPKANHTVYGKGIDNLGTFVATGSYSPRTLRMAFEKRYQKGLGDTSQNPGQTMIIQAEWNPNTQSFEGKYYLKGEKHREEQRYMIKIANGRFRR</sequence>
<evidence type="ECO:0000256" key="3">
    <source>
        <dbReference type="SAM" id="Phobius"/>
    </source>
</evidence>
<comment type="cofactor">
    <cofactor evidence="1 2">
        <name>Zn(2+)</name>
        <dbReference type="ChEBI" id="CHEBI:29105"/>
    </cofactor>
    <text evidence="1 2">Binds 1 zinc ion per subunit.</text>
</comment>
<dbReference type="InterPro" id="IPR006026">
    <property type="entry name" value="Peptidase_Metallo"/>
</dbReference>
<dbReference type="EMBL" id="CAJNOI010000010">
    <property type="protein sequence ID" value="CAF0785405.1"/>
    <property type="molecule type" value="Genomic_DNA"/>
</dbReference>
<dbReference type="Proteomes" id="UP000663877">
    <property type="component" value="Unassembled WGS sequence"/>
</dbReference>
<evidence type="ECO:0000256" key="1">
    <source>
        <dbReference type="PROSITE-ProRule" id="PRU01211"/>
    </source>
</evidence>
<dbReference type="GO" id="GO:0006508">
    <property type="term" value="P:proteolysis"/>
    <property type="evidence" value="ECO:0007669"/>
    <property type="project" value="UniProtKB-KW"/>
</dbReference>
<dbReference type="InterPro" id="IPR034035">
    <property type="entry name" value="Astacin-like_dom"/>
</dbReference>
<dbReference type="SMART" id="SM00235">
    <property type="entry name" value="ZnMc"/>
    <property type="match status" value="1"/>
</dbReference>
<feature type="binding site" evidence="1">
    <location>
        <position position="143"/>
    </location>
    <ligand>
        <name>Zn(2+)</name>
        <dbReference type="ChEBI" id="CHEBI:29105"/>
        <note>catalytic</note>
    </ligand>
</feature>
<dbReference type="Proteomes" id="UP000663832">
    <property type="component" value="Unassembled WGS sequence"/>
</dbReference>
<organism evidence="6 7">
    <name type="scientific">Adineta steineri</name>
    <dbReference type="NCBI Taxonomy" id="433720"/>
    <lineage>
        <taxon>Eukaryota</taxon>
        <taxon>Metazoa</taxon>
        <taxon>Spiralia</taxon>
        <taxon>Gnathifera</taxon>
        <taxon>Rotifera</taxon>
        <taxon>Eurotatoria</taxon>
        <taxon>Bdelloidea</taxon>
        <taxon>Adinetida</taxon>
        <taxon>Adinetidae</taxon>
        <taxon>Adineta</taxon>
    </lineage>
</organism>
<keyword evidence="1 2" id="KW-0378">Hydrolase</keyword>
<dbReference type="GO" id="GO:0008270">
    <property type="term" value="F:zinc ion binding"/>
    <property type="evidence" value="ECO:0007669"/>
    <property type="project" value="UniProtKB-UniRule"/>
</dbReference>
<dbReference type="OrthoDB" id="291007at2759"/>
<name>A0A814KGM1_9BILA</name>
<dbReference type="Pfam" id="PF01400">
    <property type="entry name" value="Astacin"/>
    <property type="match status" value="1"/>
</dbReference>
<dbReference type="SUPFAM" id="SSF55486">
    <property type="entry name" value="Metalloproteases ('zincins'), catalytic domain"/>
    <property type="match status" value="1"/>
</dbReference>
<dbReference type="GO" id="GO:0004222">
    <property type="term" value="F:metalloendopeptidase activity"/>
    <property type="evidence" value="ECO:0007669"/>
    <property type="project" value="UniProtKB-UniRule"/>
</dbReference>
<keyword evidence="1 2" id="KW-0482">Metalloprotease</keyword>
<dbReference type="PANTHER" id="PTHR10127">
    <property type="entry name" value="DISCOIDIN, CUB, EGF, LAMININ , AND ZINC METALLOPROTEASE DOMAIN CONTAINING"/>
    <property type="match status" value="1"/>
</dbReference>
<evidence type="ECO:0000313" key="6">
    <source>
        <dbReference type="EMBL" id="CAF1051364.1"/>
    </source>
</evidence>
<dbReference type="PRINTS" id="PR00480">
    <property type="entry name" value="ASTACIN"/>
</dbReference>
<keyword evidence="7" id="KW-1185">Reference proteome</keyword>
<dbReference type="PROSITE" id="PS51864">
    <property type="entry name" value="ASTACIN"/>
    <property type="match status" value="1"/>
</dbReference>
<accession>A0A814KGM1</accession>
<gene>
    <name evidence="5" type="ORF">BJG266_LOCUS4376</name>
    <name evidence="6" type="ORF">QVE165_LOCUS17633</name>
</gene>
<feature type="binding site" evidence="1">
    <location>
        <position position="133"/>
    </location>
    <ligand>
        <name>Zn(2+)</name>
        <dbReference type="ChEBI" id="CHEBI:29105"/>
        <note>catalytic</note>
    </ligand>
</feature>
<feature type="binding site" evidence="1">
    <location>
        <position position="137"/>
    </location>
    <ligand>
        <name>Zn(2+)</name>
        <dbReference type="ChEBI" id="CHEBI:29105"/>
        <note>catalytic</note>
    </ligand>
</feature>
<keyword evidence="1 2" id="KW-0862">Zinc</keyword>
<keyword evidence="3" id="KW-0472">Membrane</keyword>
<reference evidence="6" key="1">
    <citation type="submission" date="2021-02" db="EMBL/GenBank/DDBJ databases">
        <authorList>
            <person name="Nowell W R."/>
        </authorList>
    </citation>
    <scope>NUCLEOTIDE SEQUENCE</scope>
</reference>
<comment type="caution">
    <text evidence="6">The sequence shown here is derived from an EMBL/GenBank/DDBJ whole genome shotgun (WGS) entry which is preliminary data.</text>
</comment>
<evidence type="ECO:0000259" key="4">
    <source>
        <dbReference type="PROSITE" id="PS51864"/>
    </source>
</evidence>
<dbReference type="AlphaFoldDB" id="A0A814KGM1"/>
<feature type="domain" description="Peptidase M12A" evidence="4">
    <location>
        <begin position="31"/>
        <end position="235"/>
    </location>
</feature>
<feature type="transmembrane region" description="Helical" evidence="3">
    <location>
        <begin position="346"/>
        <end position="376"/>
    </location>
</feature>
<keyword evidence="3" id="KW-1133">Transmembrane helix</keyword>
<feature type="active site" evidence="1">
    <location>
        <position position="134"/>
    </location>
</feature>
<evidence type="ECO:0000313" key="5">
    <source>
        <dbReference type="EMBL" id="CAF0785405.1"/>
    </source>
</evidence>